<reference evidence="2" key="1">
    <citation type="submission" date="2015-07" db="EMBL/GenBank/DDBJ databases">
        <title>Genome sequencing of Sunxiuqinia dokdonensis strain SK.</title>
        <authorList>
            <person name="Ahn S."/>
            <person name="Kim B.-C."/>
        </authorList>
    </citation>
    <scope>NUCLEOTIDE SEQUENCE [LARGE SCALE GENOMIC DNA]</scope>
    <source>
        <strain evidence="2">SK</strain>
    </source>
</reference>
<evidence type="ECO:0008006" key="3">
    <source>
        <dbReference type="Google" id="ProtNLM"/>
    </source>
</evidence>
<dbReference type="RefSeq" id="WP_053179082.1">
    <property type="nucleotide sequence ID" value="NZ_LGIA01000014.1"/>
</dbReference>
<sequence length="267" mass="30717">MEYQGNIIKMKTVLADPIQYRLPIGDQQVNMNELIGQQIQFQFDGQINCIACGKKTKTSFGQGFCYSCFQTVPEADESVVRPELSKAQFGVARDLAWAEEHDLIEHYVYFAVSSELKIGVTRHHQIPTRWIDQGASRAIKLAKTPNRHIAGIIEVLLKKHFTDKTNWRAMLQNQVDDSIQLEEEKQKARELMPRELQQYFSDENEVVELHYPVISYPAKVSSVSFDKKPLIEGKLTGIKGQYLLFDQNQALNIRKHNGYFLRLNVKS</sequence>
<organism evidence="1 2">
    <name type="scientific">Sunxiuqinia dokdonensis</name>
    <dbReference type="NCBI Taxonomy" id="1409788"/>
    <lineage>
        <taxon>Bacteria</taxon>
        <taxon>Pseudomonadati</taxon>
        <taxon>Bacteroidota</taxon>
        <taxon>Bacteroidia</taxon>
        <taxon>Marinilabiliales</taxon>
        <taxon>Prolixibacteraceae</taxon>
        <taxon>Sunxiuqinia</taxon>
    </lineage>
</organism>
<evidence type="ECO:0000313" key="1">
    <source>
        <dbReference type="EMBL" id="KOH46904.1"/>
    </source>
</evidence>
<evidence type="ECO:0000313" key="2">
    <source>
        <dbReference type="Proteomes" id="UP000036958"/>
    </source>
</evidence>
<dbReference type="PATRIC" id="fig|1409788.3.peg.313"/>
<proteinExistence type="predicted"/>
<gene>
    <name evidence="1" type="ORF">NC99_03040</name>
</gene>
<dbReference type="OrthoDB" id="9775734at2"/>
<dbReference type="EMBL" id="LGIA01000014">
    <property type="protein sequence ID" value="KOH46904.1"/>
    <property type="molecule type" value="Genomic_DNA"/>
</dbReference>
<dbReference type="Pfam" id="PF10977">
    <property type="entry name" value="DUF2797"/>
    <property type="match status" value="1"/>
</dbReference>
<accession>A0A0L8VEL9</accession>
<name>A0A0L8VEL9_9BACT</name>
<dbReference type="STRING" id="1409788.NC99_03040"/>
<keyword evidence="2" id="KW-1185">Reference proteome</keyword>
<dbReference type="InterPro" id="IPR021246">
    <property type="entry name" value="DUF2797"/>
</dbReference>
<protein>
    <recommendedName>
        <fullName evidence="3">DUF2797 domain-containing protein</fullName>
    </recommendedName>
</protein>
<dbReference type="AlphaFoldDB" id="A0A0L8VEL9"/>
<dbReference type="Proteomes" id="UP000036958">
    <property type="component" value="Unassembled WGS sequence"/>
</dbReference>
<comment type="caution">
    <text evidence="1">The sequence shown here is derived from an EMBL/GenBank/DDBJ whole genome shotgun (WGS) entry which is preliminary data.</text>
</comment>